<dbReference type="AlphaFoldDB" id="A0A0C9WUR0"/>
<organism evidence="1 2">
    <name type="scientific">Laccaria amethystina LaAM-08-1</name>
    <dbReference type="NCBI Taxonomy" id="1095629"/>
    <lineage>
        <taxon>Eukaryota</taxon>
        <taxon>Fungi</taxon>
        <taxon>Dikarya</taxon>
        <taxon>Basidiomycota</taxon>
        <taxon>Agaricomycotina</taxon>
        <taxon>Agaricomycetes</taxon>
        <taxon>Agaricomycetidae</taxon>
        <taxon>Agaricales</taxon>
        <taxon>Agaricineae</taxon>
        <taxon>Hydnangiaceae</taxon>
        <taxon>Laccaria</taxon>
    </lineage>
</organism>
<dbReference type="Proteomes" id="UP000054477">
    <property type="component" value="Unassembled WGS sequence"/>
</dbReference>
<evidence type="ECO:0000313" key="2">
    <source>
        <dbReference type="Proteomes" id="UP000054477"/>
    </source>
</evidence>
<protein>
    <submittedName>
        <fullName evidence="1">Uncharacterized protein</fullName>
    </submittedName>
</protein>
<evidence type="ECO:0000313" key="1">
    <source>
        <dbReference type="EMBL" id="KIJ92318.1"/>
    </source>
</evidence>
<dbReference type="HOGENOM" id="CLU_2373125_0_0_1"/>
<reference evidence="1 2" key="1">
    <citation type="submission" date="2014-04" db="EMBL/GenBank/DDBJ databases">
        <authorList>
            <consortium name="DOE Joint Genome Institute"/>
            <person name="Kuo A."/>
            <person name="Kohler A."/>
            <person name="Nagy L.G."/>
            <person name="Floudas D."/>
            <person name="Copeland A."/>
            <person name="Barry K.W."/>
            <person name="Cichocki N."/>
            <person name="Veneault-Fourrey C."/>
            <person name="LaButti K."/>
            <person name="Lindquist E.A."/>
            <person name="Lipzen A."/>
            <person name="Lundell T."/>
            <person name="Morin E."/>
            <person name="Murat C."/>
            <person name="Sun H."/>
            <person name="Tunlid A."/>
            <person name="Henrissat B."/>
            <person name="Grigoriev I.V."/>
            <person name="Hibbett D.S."/>
            <person name="Martin F."/>
            <person name="Nordberg H.P."/>
            <person name="Cantor M.N."/>
            <person name="Hua S.X."/>
        </authorList>
    </citation>
    <scope>NUCLEOTIDE SEQUENCE [LARGE SCALE GENOMIC DNA]</scope>
    <source>
        <strain evidence="1 2">LaAM-08-1</strain>
    </source>
</reference>
<accession>A0A0C9WUR0</accession>
<sequence length="95" mass="11310">MYFIAADRSFLDIDRYRLYLRLFQSCTTYFPQSVGNKGFCKYWVSKLLNYVLHQNVRQILAHQLPTKLLTEIQCHYECLRQHSYLAVTDCGPVVR</sequence>
<keyword evidence="2" id="KW-1185">Reference proteome</keyword>
<dbReference type="EMBL" id="KN838919">
    <property type="protein sequence ID" value="KIJ92318.1"/>
    <property type="molecule type" value="Genomic_DNA"/>
</dbReference>
<proteinExistence type="predicted"/>
<reference evidence="2" key="2">
    <citation type="submission" date="2015-01" db="EMBL/GenBank/DDBJ databases">
        <title>Evolutionary Origins and Diversification of the Mycorrhizal Mutualists.</title>
        <authorList>
            <consortium name="DOE Joint Genome Institute"/>
            <consortium name="Mycorrhizal Genomics Consortium"/>
            <person name="Kohler A."/>
            <person name="Kuo A."/>
            <person name="Nagy L.G."/>
            <person name="Floudas D."/>
            <person name="Copeland A."/>
            <person name="Barry K.W."/>
            <person name="Cichocki N."/>
            <person name="Veneault-Fourrey C."/>
            <person name="LaButti K."/>
            <person name="Lindquist E.A."/>
            <person name="Lipzen A."/>
            <person name="Lundell T."/>
            <person name="Morin E."/>
            <person name="Murat C."/>
            <person name="Riley R."/>
            <person name="Ohm R."/>
            <person name="Sun H."/>
            <person name="Tunlid A."/>
            <person name="Henrissat B."/>
            <person name="Grigoriev I.V."/>
            <person name="Hibbett D.S."/>
            <person name="Martin F."/>
        </authorList>
    </citation>
    <scope>NUCLEOTIDE SEQUENCE [LARGE SCALE GENOMIC DNA]</scope>
    <source>
        <strain evidence="2">LaAM-08-1</strain>
    </source>
</reference>
<name>A0A0C9WUR0_9AGAR</name>
<gene>
    <name evidence="1" type="ORF">K443DRAFT_439097</name>
</gene>